<proteinExistence type="predicted"/>
<sequence>MEDDGGADIHLQPVEDPTPEQGTSPQRERAPPSRLLPSAPVLLPARKAGSQVRSSLLLSPAGPLKACGVGPEVRSPGMMKRKLSVVSSTLYRSVKPFMEASSEVEEYLYNRQRKMVKNVGTNPFSLFSEELEHFVSPT</sequence>
<feature type="region of interest" description="Disordered" evidence="1">
    <location>
        <begin position="1"/>
        <end position="41"/>
    </location>
</feature>
<dbReference type="Proteomes" id="UP001623348">
    <property type="component" value="Unassembled WGS sequence"/>
</dbReference>
<gene>
    <name evidence="2" type="ORF">GRJ2_001087400</name>
</gene>
<organism evidence="2 3">
    <name type="scientific">Grus japonensis</name>
    <name type="common">Japanese crane</name>
    <name type="synonym">Red-crowned crane</name>
    <dbReference type="NCBI Taxonomy" id="30415"/>
    <lineage>
        <taxon>Eukaryota</taxon>
        <taxon>Metazoa</taxon>
        <taxon>Chordata</taxon>
        <taxon>Craniata</taxon>
        <taxon>Vertebrata</taxon>
        <taxon>Euteleostomi</taxon>
        <taxon>Archelosauria</taxon>
        <taxon>Archosauria</taxon>
        <taxon>Dinosauria</taxon>
        <taxon>Saurischia</taxon>
        <taxon>Theropoda</taxon>
        <taxon>Coelurosauria</taxon>
        <taxon>Aves</taxon>
        <taxon>Neognathae</taxon>
        <taxon>Neoaves</taxon>
        <taxon>Gruiformes</taxon>
        <taxon>Gruidae</taxon>
        <taxon>Grus</taxon>
    </lineage>
</organism>
<evidence type="ECO:0000313" key="3">
    <source>
        <dbReference type="Proteomes" id="UP001623348"/>
    </source>
</evidence>
<evidence type="ECO:0000256" key="1">
    <source>
        <dbReference type="SAM" id="MobiDB-lite"/>
    </source>
</evidence>
<reference evidence="2 3" key="1">
    <citation type="submission" date="2024-06" db="EMBL/GenBank/DDBJ databases">
        <title>The draft genome of Grus japonensis, version 3.</title>
        <authorList>
            <person name="Nabeshima K."/>
            <person name="Suzuki S."/>
            <person name="Onuma M."/>
        </authorList>
    </citation>
    <scope>NUCLEOTIDE SEQUENCE [LARGE SCALE GENOMIC DNA]</scope>
    <source>
        <strain evidence="2 3">451A</strain>
    </source>
</reference>
<dbReference type="EMBL" id="BAAFJT010000003">
    <property type="protein sequence ID" value="GAB0186221.1"/>
    <property type="molecule type" value="Genomic_DNA"/>
</dbReference>
<comment type="caution">
    <text evidence="2">The sequence shown here is derived from an EMBL/GenBank/DDBJ whole genome shotgun (WGS) entry which is preliminary data.</text>
</comment>
<evidence type="ECO:0000313" key="2">
    <source>
        <dbReference type="EMBL" id="GAB0186221.1"/>
    </source>
</evidence>
<dbReference type="AlphaFoldDB" id="A0ABC9WL71"/>
<keyword evidence="3" id="KW-1185">Reference proteome</keyword>
<name>A0ABC9WL71_GRUJA</name>
<accession>A0ABC9WL71</accession>
<protein>
    <submittedName>
        <fullName evidence="2">Uncharacterized protein</fullName>
    </submittedName>
</protein>